<dbReference type="PANTHER" id="PTHR43320:SF1">
    <property type="entry name" value="OS01G0105900 PROTEIN"/>
    <property type="match status" value="1"/>
</dbReference>
<proteinExistence type="inferred from homology"/>
<dbReference type="Proteomes" id="UP001604277">
    <property type="component" value="Unassembled WGS sequence"/>
</dbReference>
<evidence type="ECO:0000256" key="1">
    <source>
        <dbReference type="ARBA" id="ARBA00010688"/>
    </source>
</evidence>
<keyword evidence="5" id="KW-1185">Reference proteome</keyword>
<dbReference type="PANTHER" id="PTHR43320">
    <property type="entry name" value="SUGAR KINASE"/>
    <property type="match status" value="1"/>
</dbReference>
<name>A0ABD1X4A1_9LAMI</name>
<accession>A0ABD1X4A1</accession>
<dbReference type="InterPro" id="IPR052700">
    <property type="entry name" value="Carb_kinase_PfkB-like"/>
</dbReference>
<dbReference type="GO" id="GO:0016301">
    <property type="term" value="F:kinase activity"/>
    <property type="evidence" value="ECO:0007669"/>
    <property type="project" value="UniProtKB-KW"/>
</dbReference>
<organism evidence="4 5">
    <name type="scientific">Forsythia ovata</name>
    <dbReference type="NCBI Taxonomy" id="205694"/>
    <lineage>
        <taxon>Eukaryota</taxon>
        <taxon>Viridiplantae</taxon>
        <taxon>Streptophyta</taxon>
        <taxon>Embryophyta</taxon>
        <taxon>Tracheophyta</taxon>
        <taxon>Spermatophyta</taxon>
        <taxon>Magnoliopsida</taxon>
        <taxon>eudicotyledons</taxon>
        <taxon>Gunneridae</taxon>
        <taxon>Pentapetalae</taxon>
        <taxon>asterids</taxon>
        <taxon>lamiids</taxon>
        <taxon>Lamiales</taxon>
        <taxon>Oleaceae</taxon>
        <taxon>Forsythieae</taxon>
        <taxon>Forsythia</taxon>
    </lineage>
</organism>
<evidence type="ECO:0000313" key="4">
    <source>
        <dbReference type="EMBL" id="KAL2556510.1"/>
    </source>
</evidence>
<keyword evidence="2" id="KW-0808">Transferase</keyword>
<comment type="caution">
    <text evidence="4">The sequence shown here is derived from an EMBL/GenBank/DDBJ whole genome shotgun (WGS) entry which is preliminary data.</text>
</comment>
<evidence type="ECO:0000313" key="5">
    <source>
        <dbReference type="Proteomes" id="UP001604277"/>
    </source>
</evidence>
<gene>
    <name evidence="4" type="ORF">Fot_01249</name>
</gene>
<evidence type="ECO:0000256" key="3">
    <source>
        <dbReference type="ARBA" id="ARBA00022777"/>
    </source>
</evidence>
<dbReference type="EMBL" id="JBFOLJ010000001">
    <property type="protein sequence ID" value="KAL2556510.1"/>
    <property type="molecule type" value="Genomic_DNA"/>
</dbReference>
<dbReference type="Gene3D" id="3.40.1190.20">
    <property type="match status" value="1"/>
</dbReference>
<sequence length="139" mass="15617">MGSVLDGYRNALKDTQKAFAEYRQSALLLKEPVYKDAGPGGLKYFLRRLISFALAWYTAIMIAKQEGIFVSLDLASFEMVQKFRSPLLQLLESGSVDLCFANEDEATELLRSEDKAGLEAALEFLAEHCQWAVVMHAFE</sequence>
<evidence type="ECO:0000256" key="2">
    <source>
        <dbReference type="ARBA" id="ARBA00022679"/>
    </source>
</evidence>
<dbReference type="InterPro" id="IPR029056">
    <property type="entry name" value="Ribokinase-like"/>
</dbReference>
<dbReference type="AlphaFoldDB" id="A0ABD1X4A1"/>
<dbReference type="SUPFAM" id="SSF53613">
    <property type="entry name" value="Ribokinase-like"/>
    <property type="match status" value="1"/>
</dbReference>
<reference evidence="5" key="1">
    <citation type="submission" date="2024-07" db="EMBL/GenBank/DDBJ databases">
        <title>Two chromosome-level genome assemblies of Korean endemic species Abeliophyllum distichum and Forsythia ovata (Oleaceae).</title>
        <authorList>
            <person name="Jang H."/>
        </authorList>
    </citation>
    <scope>NUCLEOTIDE SEQUENCE [LARGE SCALE GENOMIC DNA]</scope>
</reference>
<comment type="similarity">
    <text evidence="1">Belongs to the carbohydrate kinase PfkB family.</text>
</comment>
<keyword evidence="3" id="KW-0418">Kinase</keyword>
<protein>
    <submittedName>
        <fullName evidence="4">PfkB domain-containing protein</fullName>
    </submittedName>
</protein>